<feature type="compositionally biased region" description="Basic and acidic residues" evidence="1">
    <location>
        <begin position="15"/>
        <end position="42"/>
    </location>
</feature>
<dbReference type="AlphaFoldDB" id="A0A8H8RPI2"/>
<reference evidence="3 4" key="1">
    <citation type="submission" date="2018-05" db="EMBL/GenBank/DDBJ databases">
        <title>Genome sequencing and assembly of the regulated plant pathogen Lachnellula willkommii and related sister species for the development of diagnostic species identification markers.</title>
        <authorList>
            <person name="Giroux E."/>
            <person name="Bilodeau G."/>
        </authorList>
    </citation>
    <scope>NUCLEOTIDE SEQUENCE [LARGE SCALE GENOMIC DNA]</scope>
    <source>
        <strain evidence="3 4">CBS 197.66</strain>
    </source>
</reference>
<feature type="region of interest" description="Disordered" evidence="1">
    <location>
        <begin position="813"/>
        <end position="847"/>
    </location>
</feature>
<dbReference type="EMBL" id="QGMJ01000297">
    <property type="protein sequence ID" value="TVY38235.1"/>
    <property type="molecule type" value="Genomic_DNA"/>
</dbReference>
<dbReference type="PROSITE" id="PS51159">
    <property type="entry name" value="CBM21"/>
    <property type="match status" value="1"/>
</dbReference>
<feature type="region of interest" description="Disordered" evidence="1">
    <location>
        <begin position="302"/>
        <end position="382"/>
    </location>
</feature>
<dbReference type="PANTHER" id="PTHR12307:SF36">
    <property type="entry name" value="GLYCOGEN-BINDING SUBUNIT 76A"/>
    <property type="match status" value="1"/>
</dbReference>
<gene>
    <name evidence="3" type="primary">Ppp1r3c</name>
    <name evidence="3" type="ORF">LSUB1_G007023</name>
</gene>
<evidence type="ECO:0000259" key="2">
    <source>
        <dbReference type="PROSITE" id="PS51159"/>
    </source>
</evidence>
<feature type="compositionally biased region" description="Acidic residues" evidence="1">
    <location>
        <begin position="329"/>
        <end position="339"/>
    </location>
</feature>
<dbReference type="Proteomes" id="UP000462212">
    <property type="component" value="Unassembled WGS sequence"/>
</dbReference>
<feature type="region of interest" description="Disordered" evidence="1">
    <location>
        <begin position="1"/>
        <end position="63"/>
    </location>
</feature>
<feature type="compositionally biased region" description="Polar residues" evidence="1">
    <location>
        <begin position="89"/>
        <end position="110"/>
    </location>
</feature>
<feature type="region of interest" description="Disordered" evidence="1">
    <location>
        <begin position="568"/>
        <end position="598"/>
    </location>
</feature>
<dbReference type="OrthoDB" id="1881at2759"/>
<proteinExistence type="predicted"/>
<dbReference type="Gene3D" id="2.60.40.2440">
    <property type="entry name" value="Carbohydrate binding type-21 domain"/>
    <property type="match status" value="1"/>
</dbReference>
<feature type="compositionally biased region" description="Basic residues" evidence="1">
    <location>
        <begin position="115"/>
        <end position="133"/>
    </location>
</feature>
<dbReference type="InterPro" id="IPR005036">
    <property type="entry name" value="CBM21_dom"/>
</dbReference>
<feature type="compositionally biased region" description="Basic residues" evidence="1">
    <location>
        <begin position="343"/>
        <end position="352"/>
    </location>
</feature>
<feature type="domain" description="CBM21" evidence="2">
    <location>
        <begin position="450"/>
        <end position="562"/>
    </location>
</feature>
<accession>A0A8H8RPI2</accession>
<dbReference type="GO" id="GO:0000164">
    <property type="term" value="C:protein phosphatase type 1 complex"/>
    <property type="evidence" value="ECO:0007669"/>
    <property type="project" value="TreeGrafter"/>
</dbReference>
<comment type="caution">
    <text evidence="3">The sequence shown here is derived from an EMBL/GenBank/DDBJ whole genome shotgun (WGS) entry which is preliminary data.</text>
</comment>
<feature type="region of interest" description="Disordered" evidence="1">
    <location>
        <begin position="692"/>
        <end position="764"/>
    </location>
</feature>
<organism evidence="3 4">
    <name type="scientific">Lachnellula subtilissima</name>
    <dbReference type="NCBI Taxonomy" id="602034"/>
    <lineage>
        <taxon>Eukaryota</taxon>
        <taxon>Fungi</taxon>
        <taxon>Dikarya</taxon>
        <taxon>Ascomycota</taxon>
        <taxon>Pezizomycotina</taxon>
        <taxon>Leotiomycetes</taxon>
        <taxon>Helotiales</taxon>
        <taxon>Lachnaceae</taxon>
        <taxon>Lachnellula</taxon>
    </lineage>
</organism>
<dbReference type="GO" id="GO:0008157">
    <property type="term" value="F:protein phosphatase 1 binding"/>
    <property type="evidence" value="ECO:0007669"/>
    <property type="project" value="TreeGrafter"/>
</dbReference>
<dbReference type="PANTHER" id="PTHR12307">
    <property type="entry name" value="PROTEIN PHOSPHATASE 1 REGULATORY SUBUNIT"/>
    <property type="match status" value="1"/>
</dbReference>
<dbReference type="Pfam" id="PF03370">
    <property type="entry name" value="CBM_21"/>
    <property type="match status" value="1"/>
</dbReference>
<feature type="region of interest" description="Disordered" evidence="1">
    <location>
        <begin position="86"/>
        <end position="233"/>
    </location>
</feature>
<evidence type="ECO:0000313" key="3">
    <source>
        <dbReference type="EMBL" id="TVY38235.1"/>
    </source>
</evidence>
<dbReference type="InterPro" id="IPR038175">
    <property type="entry name" value="CBM21_dom_sf"/>
</dbReference>
<dbReference type="GO" id="GO:0005979">
    <property type="term" value="P:regulation of glycogen biosynthetic process"/>
    <property type="evidence" value="ECO:0007669"/>
    <property type="project" value="TreeGrafter"/>
</dbReference>
<name>A0A8H8RPI2_9HELO</name>
<protein>
    <submittedName>
        <fullName evidence="3">Protein phosphatase 1 regulatory subunit 3C</fullName>
    </submittedName>
</protein>
<dbReference type="InterPro" id="IPR050782">
    <property type="entry name" value="PP1_regulatory_subunit_3"/>
</dbReference>
<sequence length="878" mass="96477">MAWHVLFQPGRHGRPKDTKGAKDAKDAKTDDEQGSMLEERLYPRRQSSHVEQNKTLHLHLPPPTATTPLLYFEAFRYPAPVVRMPYTPPSQRSPAVSAPHSPSLSRRSSNQPGHQHSHQYSHSHSHSHSHHTHSDHSLSPPSRPDLPRSTSYLSRHRRTPSVKTTAFAPNPIEPSPPGSADNEKDGETGLNASASLRQSPPPVTDDSQIPTGVVISPPDSTLNSSDDEDSKDCGRKLVNEAELRAVIRTIEQHRDGSPTQIAEEISRANQHLTLIMPSTKLEDGPTTSHVEKALTHTVRKISHNRSHTEPAVFIDLQPSQAPETPLTGSDEESISDGEDLDRSRRKPPMLRKKSGELVRPALRPSSAKRRPSSMPGTPTFGKAVHFDSHLEHVRHFLQVDRPLAVSAGSSPVEVYDSDTEFPFSEESTTGKPPPFEWEIVVSNFPPETPQRLSLPVRVERVFLSADNKTLIGSVAVANLAFNKHVVARFTLDYWKTTSEVVAEFNNDVRQPKFADGYDRFNFNIKLADQANLEAKTMFFCVKYSVNGQEYWDNNNSTNFQVDFRKKAKLQNGKKGTQGTGSRPAHSLPRSHKKPQARTKSMNAAFDDFADGHFDSKYKLDDRTQPVHDFMGETGTPLRLKGVQSSISLGSDNLTRRAPQPNGQAFGNRYDFGASLSAAISAANNVMGDRSGITMKSVPKKQPVKFTTGPEDPISPRTSVTSEQSSQQSSEQSSTKPPVNKAIASDQPSSSGTDSPRPAGTEKPHLASQSYNELLDKYCFFGSVKSSPQLKEGTLRSGQYDGANDDGYVLGSAESTADSSPLMMEKTSPPRTQTASVRASRSTSPAPMTGFVTGTSSMYHNIDNGFLFRDTHTATAIRG</sequence>
<feature type="compositionally biased region" description="Low complexity" evidence="1">
    <location>
        <begin position="721"/>
        <end position="733"/>
    </location>
</feature>
<feature type="compositionally biased region" description="Polar residues" evidence="1">
    <location>
        <begin position="828"/>
        <end position="847"/>
    </location>
</feature>
<dbReference type="GO" id="GO:2001069">
    <property type="term" value="F:glycogen binding"/>
    <property type="evidence" value="ECO:0007669"/>
    <property type="project" value="TreeGrafter"/>
</dbReference>
<keyword evidence="4" id="KW-1185">Reference proteome</keyword>
<evidence type="ECO:0000256" key="1">
    <source>
        <dbReference type="SAM" id="MobiDB-lite"/>
    </source>
</evidence>
<evidence type="ECO:0000313" key="4">
    <source>
        <dbReference type="Proteomes" id="UP000462212"/>
    </source>
</evidence>